<dbReference type="PROSITE" id="PS51916">
    <property type="entry name" value="DEUBAD"/>
    <property type="match status" value="1"/>
</dbReference>
<dbReference type="AlphaFoldDB" id="A0A9D4UNY6"/>
<feature type="domain" description="DEUBAD" evidence="4">
    <location>
        <begin position="166"/>
        <end position="277"/>
    </location>
</feature>
<dbReference type="PANTHER" id="PTHR13052:SF2">
    <property type="entry name" value="NUCLEAR FACTOR KAPPA-B-BINDING PROTEIN"/>
    <property type="match status" value="1"/>
</dbReference>
<dbReference type="EMBL" id="JABFUD020000013">
    <property type="protein sequence ID" value="KAI5071413.1"/>
    <property type="molecule type" value="Genomic_DNA"/>
</dbReference>
<dbReference type="InterPro" id="IPR024867">
    <property type="entry name" value="NFRKB"/>
</dbReference>
<gene>
    <name evidence="5" type="ORF">GOP47_0013664</name>
</gene>
<dbReference type="OrthoDB" id="70874at2759"/>
<dbReference type="CDD" id="cd21865">
    <property type="entry name" value="DEUBAD_NFRKB"/>
    <property type="match status" value="1"/>
</dbReference>
<dbReference type="PANTHER" id="PTHR13052">
    <property type="entry name" value="NFRKB-RELATED"/>
    <property type="match status" value="1"/>
</dbReference>
<evidence type="ECO:0000313" key="5">
    <source>
        <dbReference type="EMBL" id="KAI5071413.1"/>
    </source>
</evidence>
<name>A0A9D4UNY6_ADICA</name>
<evidence type="ECO:0000256" key="2">
    <source>
        <dbReference type="ARBA" id="ARBA00023242"/>
    </source>
</evidence>
<comment type="caution">
    <text evidence="5">The sequence shown here is derived from an EMBL/GenBank/DDBJ whole genome shotgun (WGS) entry which is preliminary data.</text>
</comment>
<feature type="region of interest" description="Disordered" evidence="3">
    <location>
        <begin position="1"/>
        <end position="30"/>
    </location>
</feature>
<evidence type="ECO:0000256" key="3">
    <source>
        <dbReference type="SAM" id="MobiDB-lite"/>
    </source>
</evidence>
<feature type="region of interest" description="Disordered" evidence="3">
    <location>
        <begin position="706"/>
        <end position="738"/>
    </location>
</feature>
<reference evidence="5" key="1">
    <citation type="submission" date="2021-01" db="EMBL/GenBank/DDBJ databases">
        <title>Adiantum capillus-veneris genome.</title>
        <authorList>
            <person name="Fang Y."/>
            <person name="Liao Q."/>
        </authorList>
    </citation>
    <scope>NUCLEOTIDE SEQUENCE</scope>
    <source>
        <strain evidence="5">H3</strain>
        <tissue evidence="5">Leaf</tissue>
    </source>
</reference>
<proteinExistence type="predicted"/>
<keyword evidence="2" id="KW-0539">Nucleus</keyword>
<dbReference type="InterPro" id="IPR044867">
    <property type="entry name" value="DEUBAD_dom"/>
</dbReference>
<sequence length="1056" mass="118245">MALRQQIERKGTSGQAQAMPGRKNNPINTGISAYPLPGKYPQGCNIGIHTTSKYPQASSMNVPTYATPINKHLYTCNVNVPVQTISKSKQQVTNSSSRISQQATLDVAIPSSFWRLRPHVSLDYDAHSQKVVSKRNQIAASWRHLSPQLKWKKHENTVVADVFEVPPELFQLKDLKDILSLEAWKECLSLSERRFLRQLLPEGLDHGSLVRTILRGDNFCFGNPLANWGSLLLKGELHPDVVEQKEVELKQDHDEHYQGLQNYHEKMLETLGGLKEEWILCKSKKKRLASKTRRRKVGIPDSKAVNDIAVERSASWQKNKRQKVANVQQASGTVELSPVKDIQSIKSKLSNCIHTDGCTQSMHVLKVTRKQYDDILHLLKGKGDELSVATLSPLLNVQQKFEVDCASGCDGKDARKTYKHWSKLVELDIPAAHSVFVQRKTEKDRLAKLTAEHCVQYRSVFMCKDVHIDLQSNSNAVLPAEPEEPCFEFQGSIAAENDNSRDSSASESSVTCLGGKAETQAPVESCLSSVDSTQRVLPPHLIQEDQVSLIDLPHGSSLAGEGHATLLTPAQAPREQSNFGERGTIPRQETDTLSGCNEGFLVRNGLLNHTLETQESRGKDLTMWDLHSKPASEVVSAAAASGESEEVEQRVSLQSEGELDHPLYCLSAPSSVLSQQEMTEKEPLFGSKYTKNGEHTKHQALHEKNYHNLNSMGRSPPSAPSREDPSRSEKVHAKDSSQVFEMDCNQVDNEQNNQMMLHLFLDDPKPHSNDFLSTDASSNQGFHGKSSFCESNDAPSLASHRVTNSMLKEHEPITELSLLVDDRGAAKQNYQCDQAESVSSKTQNEYFQQCTMEPHWMTRHSKHEEQVYPFRQHSRELHHLTQSNQDALSFSPMQPPWSNLQQSAVSNVSHSSFANHWSMEEHVDQGSWIPSDATAGTLFLSGKDECGRPPVSQYWEQPSQGPCMSSYSAKLDHGFLRGNASNLHDEQIYQSPDNWAHLQSQASSHLPYTWVMDRSGRMASHPWKNASMLSSSQYEQQKLQNALLSKLNPNFTASWQ</sequence>
<evidence type="ECO:0000313" key="6">
    <source>
        <dbReference type="Proteomes" id="UP000886520"/>
    </source>
</evidence>
<dbReference type="GO" id="GO:0031011">
    <property type="term" value="C:Ino80 complex"/>
    <property type="evidence" value="ECO:0007669"/>
    <property type="project" value="InterPro"/>
</dbReference>
<accession>A0A9D4UNY6</accession>
<feature type="compositionally biased region" description="Basic and acidic residues" evidence="3">
    <location>
        <begin position="721"/>
        <end position="735"/>
    </location>
</feature>
<organism evidence="5 6">
    <name type="scientific">Adiantum capillus-veneris</name>
    <name type="common">Maidenhair fern</name>
    <dbReference type="NCBI Taxonomy" id="13818"/>
    <lineage>
        <taxon>Eukaryota</taxon>
        <taxon>Viridiplantae</taxon>
        <taxon>Streptophyta</taxon>
        <taxon>Embryophyta</taxon>
        <taxon>Tracheophyta</taxon>
        <taxon>Polypodiopsida</taxon>
        <taxon>Polypodiidae</taxon>
        <taxon>Polypodiales</taxon>
        <taxon>Pteridineae</taxon>
        <taxon>Pteridaceae</taxon>
        <taxon>Vittarioideae</taxon>
        <taxon>Adiantum</taxon>
    </lineage>
</organism>
<comment type="subcellular location">
    <subcellularLocation>
        <location evidence="1">Nucleus</location>
    </subcellularLocation>
</comment>
<evidence type="ECO:0000259" key="4">
    <source>
        <dbReference type="PROSITE" id="PS51916"/>
    </source>
</evidence>
<feature type="compositionally biased region" description="Basic and acidic residues" evidence="3">
    <location>
        <begin position="1"/>
        <end position="11"/>
    </location>
</feature>
<protein>
    <recommendedName>
        <fullName evidence="4">DEUBAD domain-containing protein</fullName>
    </recommendedName>
</protein>
<dbReference type="Proteomes" id="UP000886520">
    <property type="component" value="Chromosome 13"/>
</dbReference>
<evidence type="ECO:0000256" key="1">
    <source>
        <dbReference type="ARBA" id="ARBA00004123"/>
    </source>
</evidence>
<keyword evidence="6" id="KW-1185">Reference proteome</keyword>
<feature type="region of interest" description="Disordered" evidence="3">
    <location>
        <begin position="635"/>
        <end position="655"/>
    </location>
</feature>